<gene>
    <name evidence="2" type="ORF">B0H15DRAFT_825826</name>
</gene>
<dbReference type="PROSITE" id="PS51257">
    <property type="entry name" value="PROKAR_LIPOPROTEIN"/>
    <property type="match status" value="1"/>
</dbReference>
<keyword evidence="3" id="KW-1185">Reference proteome</keyword>
<keyword evidence="1" id="KW-0812">Transmembrane</keyword>
<dbReference type="EMBL" id="JARJCN010000011">
    <property type="protein sequence ID" value="KAJ7096630.1"/>
    <property type="molecule type" value="Genomic_DNA"/>
</dbReference>
<evidence type="ECO:0000313" key="3">
    <source>
        <dbReference type="Proteomes" id="UP001222325"/>
    </source>
</evidence>
<comment type="caution">
    <text evidence="2">The sequence shown here is derived from an EMBL/GenBank/DDBJ whole genome shotgun (WGS) entry which is preliminary data.</text>
</comment>
<keyword evidence="1" id="KW-0472">Membrane</keyword>
<accession>A0AAD6UBY8</accession>
<evidence type="ECO:0000313" key="2">
    <source>
        <dbReference type="EMBL" id="KAJ7096630.1"/>
    </source>
</evidence>
<feature type="transmembrane region" description="Helical" evidence="1">
    <location>
        <begin position="9"/>
        <end position="33"/>
    </location>
</feature>
<organism evidence="2 3">
    <name type="scientific">Mycena belliarum</name>
    <dbReference type="NCBI Taxonomy" id="1033014"/>
    <lineage>
        <taxon>Eukaryota</taxon>
        <taxon>Fungi</taxon>
        <taxon>Dikarya</taxon>
        <taxon>Basidiomycota</taxon>
        <taxon>Agaricomycotina</taxon>
        <taxon>Agaricomycetes</taxon>
        <taxon>Agaricomycetidae</taxon>
        <taxon>Agaricales</taxon>
        <taxon>Marasmiineae</taxon>
        <taxon>Mycenaceae</taxon>
        <taxon>Mycena</taxon>
    </lineage>
</organism>
<protein>
    <submittedName>
        <fullName evidence="2">Uncharacterized protein</fullName>
    </submittedName>
</protein>
<reference evidence="2" key="1">
    <citation type="submission" date="2023-03" db="EMBL/GenBank/DDBJ databases">
        <title>Massive genome expansion in bonnet fungi (Mycena s.s.) driven by repeated elements and novel gene families across ecological guilds.</title>
        <authorList>
            <consortium name="Lawrence Berkeley National Laboratory"/>
            <person name="Harder C.B."/>
            <person name="Miyauchi S."/>
            <person name="Viragh M."/>
            <person name="Kuo A."/>
            <person name="Thoen E."/>
            <person name="Andreopoulos B."/>
            <person name="Lu D."/>
            <person name="Skrede I."/>
            <person name="Drula E."/>
            <person name="Henrissat B."/>
            <person name="Morin E."/>
            <person name="Kohler A."/>
            <person name="Barry K."/>
            <person name="LaButti K."/>
            <person name="Morin E."/>
            <person name="Salamov A."/>
            <person name="Lipzen A."/>
            <person name="Mereny Z."/>
            <person name="Hegedus B."/>
            <person name="Baldrian P."/>
            <person name="Stursova M."/>
            <person name="Weitz H."/>
            <person name="Taylor A."/>
            <person name="Grigoriev I.V."/>
            <person name="Nagy L.G."/>
            <person name="Martin F."/>
            <person name="Kauserud H."/>
        </authorList>
    </citation>
    <scope>NUCLEOTIDE SEQUENCE</scope>
    <source>
        <strain evidence="2">CBHHK173m</strain>
    </source>
</reference>
<keyword evidence="1" id="KW-1133">Transmembrane helix</keyword>
<name>A0AAD6UBY8_9AGAR</name>
<sequence>MTIAPRTTAIFWGIACACDIAGVIVLTIYVATLPGNREWFWYLLVVSMSLLACGAAWNSYRCWKIHREQSESFIPLMHAA</sequence>
<proteinExistence type="predicted"/>
<dbReference type="AlphaFoldDB" id="A0AAD6UBY8"/>
<feature type="transmembrane region" description="Helical" evidence="1">
    <location>
        <begin position="39"/>
        <end position="60"/>
    </location>
</feature>
<evidence type="ECO:0000256" key="1">
    <source>
        <dbReference type="SAM" id="Phobius"/>
    </source>
</evidence>
<dbReference type="Proteomes" id="UP001222325">
    <property type="component" value="Unassembled WGS sequence"/>
</dbReference>